<evidence type="ECO:0000256" key="1">
    <source>
        <dbReference type="ARBA" id="ARBA00004418"/>
    </source>
</evidence>
<dbReference type="Proteomes" id="UP000199107">
    <property type="component" value="Unassembled WGS sequence"/>
</dbReference>
<evidence type="ECO:0000259" key="6">
    <source>
        <dbReference type="Pfam" id="PF16889"/>
    </source>
</evidence>
<dbReference type="GO" id="GO:0042597">
    <property type="term" value="C:periplasmic space"/>
    <property type="evidence" value="ECO:0007669"/>
    <property type="project" value="UniProtKB-SubCell"/>
</dbReference>
<reference evidence="8" key="1">
    <citation type="submission" date="2016-10" db="EMBL/GenBank/DDBJ databases">
        <authorList>
            <person name="Varghese N."/>
            <person name="Submissions S."/>
        </authorList>
    </citation>
    <scope>NUCLEOTIDE SEQUENCE [LARGE SCALE GENOMIC DNA]</scope>
    <source>
        <strain evidence="8">AAP</strain>
    </source>
</reference>
<dbReference type="Pfam" id="PF16889">
    <property type="entry name" value="Hepar_II_III_N"/>
    <property type="match status" value="1"/>
</dbReference>
<dbReference type="PANTHER" id="PTHR39210:SF1">
    <property type="entry name" value="HEPARIN-SULFATE LYASE"/>
    <property type="match status" value="1"/>
</dbReference>
<keyword evidence="8" id="KW-1185">Reference proteome</keyword>
<feature type="domain" description="Heparinase II/III-like C-terminal" evidence="5">
    <location>
        <begin position="278"/>
        <end position="495"/>
    </location>
</feature>
<evidence type="ECO:0000256" key="2">
    <source>
        <dbReference type="ARBA" id="ARBA00022729"/>
    </source>
</evidence>
<dbReference type="InterPro" id="IPR008929">
    <property type="entry name" value="Chondroitin_lyas"/>
</dbReference>
<evidence type="ECO:0000259" key="5">
    <source>
        <dbReference type="Pfam" id="PF07940"/>
    </source>
</evidence>
<sequence>MSAGEYEFEFLGERGVLANKDDWNHTERSKLWLYNLHYLDDLCAWAAEDRVVQHRVLFTRWIEENPPLAGNGWEPYTLSLRLVNLVKWLGHGLCLNSQPIPNHWLQSLARQAQALSAQREFHILANHLFANGKALTFAGAFLDGQDAERWLSQGLVILDAEIPEQFLGDGGHFERSPMYHATLLWDLADLIHLAECSGLNALRERTPTWRQVLAKGLAWLEMMSHPDGDISFFNDAAFGIAPTLAGLQDYAELLSVRLPKGVDRPLVVKHSGSVLHVEHAVSSGYIALNWGDGDKAILDLAPVGPDYQPGHAHADTLSMELSLSGQRVLVNSGTSCYGNDNQRQWQRSTAAHNTVTVDGADSSEVWAGFRVARRAYPKLDRHEADDRQILIEAHHSGFERLQGRNCHARTWKAKERSLEVHDAVTGRHGHAVARWYFHPEVECQWQEDALVIRLPTGQTVGMRIDGAEQQRLEASTWHPAFGSKRSNYCLAVTFTGGSLTTMITW</sequence>
<dbReference type="EMBL" id="FNGH01000001">
    <property type="protein sequence ID" value="SDK74336.1"/>
    <property type="molecule type" value="Genomic_DNA"/>
</dbReference>
<gene>
    <name evidence="7" type="ORF">SAMN05192555_10181</name>
</gene>
<dbReference type="Pfam" id="PF07940">
    <property type="entry name" value="Hepar_II_III_C"/>
    <property type="match status" value="1"/>
</dbReference>
<dbReference type="PANTHER" id="PTHR39210">
    <property type="entry name" value="HEPARIN-SULFATE LYASE"/>
    <property type="match status" value="1"/>
</dbReference>
<comment type="subcellular location">
    <subcellularLocation>
        <location evidence="1">Periplasm</location>
    </subcellularLocation>
</comment>
<dbReference type="SUPFAM" id="SSF48230">
    <property type="entry name" value="Chondroitin AC/alginate lyase"/>
    <property type="match status" value="1"/>
</dbReference>
<keyword evidence="4" id="KW-0456">Lyase</keyword>
<accession>A0A1G9EDZ9</accession>
<protein>
    <submittedName>
        <fullName evidence="7">Uncharacterized conserved protein, heparinase superfamily</fullName>
    </submittedName>
</protein>
<organism evidence="7 8">
    <name type="scientific">Franzmannia pantelleriensis</name>
    <dbReference type="NCBI Taxonomy" id="48727"/>
    <lineage>
        <taxon>Bacteria</taxon>
        <taxon>Pseudomonadati</taxon>
        <taxon>Pseudomonadota</taxon>
        <taxon>Gammaproteobacteria</taxon>
        <taxon>Oceanospirillales</taxon>
        <taxon>Halomonadaceae</taxon>
        <taxon>Franzmannia</taxon>
    </lineage>
</organism>
<dbReference type="Gene3D" id="2.70.98.70">
    <property type="match status" value="1"/>
</dbReference>
<evidence type="ECO:0000256" key="3">
    <source>
        <dbReference type="ARBA" id="ARBA00022764"/>
    </source>
</evidence>
<keyword evidence="3" id="KW-0574">Periplasm</keyword>
<proteinExistence type="predicted"/>
<dbReference type="GO" id="GO:0016829">
    <property type="term" value="F:lyase activity"/>
    <property type="evidence" value="ECO:0007669"/>
    <property type="project" value="UniProtKB-KW"/>
</dbReference>
<dbReference type="InterPro" id="IPR031680">
    <property type="entry name" value="Hepar_II_III_N"/>
</dbReference>
<dbReference type="STRING" id="48727.SAMN05192555_10181"/>
<feature type="domain" description="Heparin-sulfate lyase N-terminal" evidence="6">
    <location>
        <begin position="56"/>
        <end position="238"/>
    </location>
</feature>
<dbReference type="AlphaFoldDB" id="A0A1G9EDZ9"/>
<evidence type="ECO:0000313" key="7">
    <source>
        <dbReference type="EMBL" id="SDK74336.1"/>
    </source>
</evidence>
<dbReference type="Gene3D" id="1.50.10.100">
    <property type="entry name" value="Chondroitin AC/alginate lyase"/>
    <property type="match status" value="1"/>
</dbReference>
<evidence type="ECO:0000313" key="8">
    <source>
        <dbReference type="Proteomes" id="UP000199107"/>
    </source>
</evidence>
<name>A0A1G9EDZ9_9GAMM</name>
<evidence type="ECO:0000256" key="4">
    <source>
        <dbReference type="ARBA" id="ARBA00023239"/>
    </source>
</evidence>
<keyword evidence="2" id="KW-0732">Signal</keyword>
<dbReference type="InterPro" id="IPR012480">
    <property type="entry name" value="Hepar_II_III_C"/>
</dbReference>